<gene>
    <name evidence="3" type="ORF">D7D48_09910</name>
</gene>
<name>A0A426RQL6_9SPHN</name>
<sequence>MTLLKRLFGNGQPDPKTKLVPLYNQIVAKAREPHWYVEGQVPDSLDGRFDMVATILSLVLLRLEDSQAHALDMARLTEVFVDDMDGQLREVGIGDMIVGKHIGQIMSAVGGRLGALRTAMDDHSTLDDALVRNIYRSAAPSPEALAHTRQGLLDVERALGAQLPDMLLEGDAKW</sequence>
<dbReference type="OrthoDB" id="7158889at2"/>
<dbReference type="Pfam" id="PF03981">
    <property type="entry name" value="Ubiq_cyt_C_chap"/>
    <property type="match status" value="1"/>
</dbReference>
<evidence type="ECO:0000256" key="1">
    <source>
        <dbReference type="ARBA" id="ARBA00006436"/>
    </source>
</evidence>
<evidence type="ECO:0000313" key="4">
    <source>
        <dbReference type="Proteomes" id="UP000268553"/>
    </source>
</evidence>
<reference evidence="3 4" key="1">
    <citation type="submission" date="2018-12" db="EMBL/GenBank/DDBJ databases">
        <authorList>
            <person name="Kim S.-J."/>
            <person name="Jung G.-Y."/>
        </authorList>
    </citation>
    <scope>NUCLEOTIDE SEQUENCE [LARGE SCALE GENOMIC DNA]</scope>
    <source>
        <strain evidence="3 4">03SU3-P</strain>
    </source>
</reference>
<dbReference type="EMBL" id="RWJI01000002">
    <property type="protein sequence ID" value="RRQ51268.1"/>
    <property type="molecule type" value="Genomic_DNA"/>
</dbReference>
<comment type="caution">
    <text evidence="3">The sequence shown here is derived from an EMBL/GenBank/DDBJ whole genome shotgun (WGS) entry which is preliminary data.</text>
</comment>
<dbReference type="Proteomes" id="UP000268553">
    <property type="component" value="Unassembled WGS sequence"/>
</dbReference>
<proteinExistence type="inferred from homology"/>
<evidence type="ECO:0000259" key="2">
    <source>
        <dbReference type="Pfam" id="PF03981"/>
    </source>
</evidence>
<comment type="similarity">
    <text evidence="1">Belongs to the UPF0174 family.</text>
</comment>
<evidence type="ECO:0000313" key="3">
    <source>
        <dbReference type="EMBL" id="RRQ51268.1"/>
    </source>
</evidence>
<feature type="domain" description="Ubiquinol-cytochrome c chaperone" evidence="2">
    <location>
        <begin position="40"/>
        <end position="174"/>
    </location>
</feature>
<dbReference type="InterPro" id="IPR021150">
    <property type="entry name" value="Ubiq_cyt_c_chap"/>
</dbReference>
<dbReference type="AlphaFoldDB" id="A0A426RQL6"/>
<dbReference type="RefSeq" id="WP_125231243.1">
    <property type="nucleotide sequence ID" value="NZ_RWJI01000002.1"/>
</dbReference>
<organism evidence="3 4">
    <name type="scientific">Sphingorhabdus wooponensis</name>
    <dbReference type="NCBI Taxonomy" id="940136"/>
    <lineage>
        <taxon>Bacteria</taxon>
        <taxon>Pseudomonadati</taxon>
        <taxon>Pseudomonadota</taxon>
        <taxon>Alphaproteobacteria</taxon>
        <taxon>Sphingomonadales</taxon>
        <taxon>Sphingomonadaceae</taxon>
        <taxon>Sphingorhabdus</taxon>
    </lineage>
</organism>
<accession>A0A426RQL6</accession>
<protein>
    <submittedName>
        <fullName evidence="3">Ubiquinol-cytochrome C chaperone</fullName>
    </submittedName>
</protein>
<keyword evidence="4" id="KW-1185">Reference proteome</keyword>